<keyword evidence="1" id="KW-0812">Transmembrane</keyword>
<feature type="transmembrane region" description="Helical" evidence="1">
    <location>
        <begin position="248"/>
        <end position="270"/>
    </location>
</feature>
<organism evidence="3 4">
    <name type="scientific">Kyrpidia spormannii</name>
    <dbReference type="NCBI Taxonomy" id="2055160"/>
    <lineage>
        <taxon>Bacteria</taxon>
        <taxon>Bacillati</taxon>
        <taxon>Bacillota</taxon>
        <taxon>Bacilli</taxon>
        <taxon>Bacillales</taxon>
        <taxon>Alicyclobacillaceae</taxon>
        <taxon>Kyrpidia</taxon>
    </lineage>
</organism>
<evidence type="ECO:0000313" key="3">
    <source>
        <dbReference type="EMBL" id="CAB3390707.1"/>
    </source>
</evidence>
<feature type="domain" description="Potassium channel" evidence="2">
    <location>
        <begin position="180"/>
        <end position="265"/>
    </location>
</feature>
<dbReference type="Proteomes" id="UP000502196">
    <property type="component" value="Chromosome"/>
</dbReference>
<reference evidence="3 4" key="1">
    <citation type="submission" date="2020-04" db="EMBL/GenBank/DDBJ databases">
        <authorList>
            <person name="Hogendoorn C."/>
        </authorList>
    </citation>
    <scope>NUCLEOTIDE SEQUENCE [LARGE SCALE GENOMIC DNA]</scope>
    <source>
        <strain evidence="3">COOX1</strain>
    </source>
</reference>
<feature type="transmembrane region" description="Helical" evidence="1">
    <location>
        <begin position="85"/>
        <end position="104"/>
    </location>
</feature>
<dbReference type="RefSeq" id="WP_170084858.1">
    <property type="nucleotide sequence ID" value="NZ_CP047971.1"/>
</dbReference>
<feature type="transmembrane region" description="Helical" evidence="1">
    <location>
        <begin position="169"/>
        <end position="191"/>
    </location>
</feature>
<evidence type="ECO:0000256" key="1">
    <source>
        <dbReference type="SAM" id="Phobius"/>
    </source>
</evidence>
<proteinExistence type="predicted"/>
<evidence type="ECO:0000313" key="4">
    <source>
        <dbReference type="Proteomes" id="UP000502196"/>
    </source>
</evidence>
<dbReference type="AlphaFoldDB" id="A0A6F9E2J7"/>
<feature type="transmembrane region" description="Helical" evidence="1">
    <location>
        <begin position="30"/>
        <end position="53"/>
    </location>
</feature>
<keyword evidence="1" id="KW-1133">Transmembrane helix</keyword>
<feature type="transmembrane region" description="Helical" evidence="1">
    <location>
        <begin position="59"/>
        <end position="78"/>
    </location>
</feature>
<gene>
    <name evidence="3" type="ORF">COOX1_0547</name>
</gene>
<dbReference type="SUPFAM" id="SSF81324">
    <property type="entry name" value="Voltage-gated potassium channels"/>
    <property type="match status" value="1"/>
</dbReference>
<dbReference type="EMBL" id="LR792683">
    <property type="protein sequence ID" value="CAB3390707.1"/>
    <property type="molecule type" value="Genomic_DNA"/>
</dbReference>
<accession>A0A6F9E2J7</accession>
<dbReference type="Gene3D" id="1.10.287.70">
    <property type="match status" value="1"/>
</dbReference>
<protein>
    <recommendedName>
        <fullName evidence="2">Potassium channel domain-containing protein</fullName>
    </recommendedName>
</protein>
<dbReference type="InterPro" id="IPR013099">
    <property type="entry name" value="K_chnl_dom"/>
</dbReference>
<sequence>MDGESGPKRRGNETAGVFGEAWQTIRTSSIFVKTVGTLLLTAVLLLSLTPVVAVIPFRAGLGALIIGFWALGLAVVAYHNWPLSMGLSAVHVVLLLHLNGSRLFSDAAANFSSTGLLLILSSIMYVELLVLMIYYAYKISLQRRPRPLAEHPWAGLLFRLDLTLYRLRILVIPVLYVVIVIVTILTFGQIYNDLISFTPNNMTYFSTGETIDPWDTVYFSSVTFFTIGYGDIIPQGRLLKLFVQLEMVIGHLINVFYGAILLNFVVTNIARPRRDN</sequence>
<keyword evidence="1" id="KW-0472">Membrane</keyword>
<feature type="transmembrane region" description="Helical" evidence="1">
    <location>
        <begin position="116"/>
        <end position="137"/>
    </location>
</feature>
<name>A0A6F9E2J7_9BACL</name>
<evidence type="ECO:0000259" key="2">
    <source>
        <dbReference type="Pfam" id="PF07885"/>
    </source>
</evidence>
<dbReference type="Pfam" id="PF07885">
    <property type="entry name" value="Ion_trans_2"/>
    <property type="match status" value="1"/>
</dbReference>